<dbReference type="InterPro" id="IPR003488">
    <property type="entry name" value="DprA"/>
</dbReference>
<protein>
    <submittedName>
        <fullName evidence="4">Unannotated protein</fullName>
    </submittedName>
</protein>
<reference evidence="4" key="1">
    <citation type="submission" date="2020-05" db="EMBL/GenBank/DDBJ databases">
        <authorList>
            <person name="Chiriac C."/>
            <person name="Salcher M."/>
            <person name="Ghai R."/>
            <person name="Kavagutti S V."/>
        </authorList>
    </citation>
    <scope>NUCLEOTIDE SEQUENCE</scope>
</reference>
<sequence>MGAIVARLPDEAFVVAMARLPKVGPSRLRALLRRYEPEEAWSQVCRGSVDPVVVANPGRAGPGAIVAAWKRAAETLDPSAYWRAHIEAGVGVAVLGSETFPAALAEDDDPPAVLFWKGDIDHLAGTRVGIVGTRKASRYGTDVANSMARDLSEAGIAVVSGLALGIDGAAHSGAVMAGGAPPIAVVGCGLDRVYPREHRALWRRVAEVGVVISEYPLGAPAAAWQFPARNRLIAALCDVLVVVESQYTGGALGTAVEAARRSRPVLAVPGPVTAPSSAGTNQLLFDGCSPARDATDVLLALGREPAARRRASEHRVLPTGEAASVLEQLPWHAVSVEHVVVSTSLSLGTVALALEALETDGWITQRAGWVERLGRASGPS</sequence>
<proteinExistence type="inferred from homology"/>
<dbReference type="SUPFAM" id="SSF102405">
    <property type="entry name" value="MCP/YpsA-like"/>
    <property type="match status" value="1"/>
</dbReference>
<dbReference type="GO" id="GO:0009294">
    <property type="term" value="P:DNA-mediated transformation"/>
    <property type="evidence" value="ECO:0007669"/>
    <property type="project" value="InterPro"/>
</dbReference>
<feature type="domain" description="Smf/DprA SLOG" evidence="2">
    <location>
        <begin position="94"/>
        <end position="299"/>
    </location>
</feature>
<feature type="domain" description="DprA winged helix" evidence="3">
    <location>
        <begin position="319"/>
        <end position="368"/>
    </location>
</feature>
<accession>A0A6J6GZJ8</accession>
<dbReference type="AlphaFoldDB" id="A0A6J6GZJ8"/>
<comment type="similarity">
    <text evidence="1">Belongs to the DprA/Smf family.</text>
</comment>
<evidence type="ECO:0000259" key="2">
    <source>
        <dbReference type="Pfam" id="PF02481"/>
    </source>
</evidence>
<gene>
    <name evidence="4" type="ORF">UFOPK1835_00760</name>
</gene>
<dbReference type="Pfam" id="PF02481">
    <property type="entry name" value="DNA_processg_A"/>
    <property type="match status" value="1"/>
</dbReference>
<name>A0A6J6GZJ8_9ZZZZ</name>
<dbReference type="InterPro" id="IPR057666">
    <property type="entry name" value="DrpA_SLOG"/>
</dbReference>
<dbReference type="Gene3D" id="1.10.10.10">
    <property type="entry name" value="Winged helix-like DNA-binding domain superfamily/Winged helix DNA-binding domain"/>
    <property type="match status" value="1"/>
</dbReference>
<dbReference type="NCBIfam" id="TIGR00732">
    <property type="entry name" value="dprA"/>
    <property type="match status" value="1"/>
</dbReference>
<organism evidence="4">
    <name type="scientific">freshwater metagenome</name>
    <dbReference type="NCBI Taxonomy" id="449393"/>
    <lineage>
        <taxon>unclassified sequences</taxon>
        <taxon>metagenomes</taxon>
        <taxon>ecological metagenomes</taxon>
    </lineage>
</organism>
<dbReference type="Pfam" id="PF17782">
    <property type="entry name" value="WHD_DprA"/>
    <property type="match status" value="1"/>
</dbReference>
<evidence type="ECO:0000313" key="4">
    <source>
        <dbReference type="EMBL" id="CAB4605810.1"/>
    </source>
</evidence>
<dbReference type="PANTHER" id="PTHR43022:SF1">
    <property type="entry name" value="PROTEIN SMF"/>
    <property type="match status" value="1"/>
</dbReference>
<dbReference type="Gene3D" id="3.40.50.450">
    <property type="match status" value="1"/>
</dbReference>
<dbReference type="PANTHER" id="PTHR43022">
    <property type="entry name" value="PROTEIN SMF"/>
    <property type="match status" value="1"/>
</dbReference>
<dbReference type="EMBL" id="CAEZUP010000024">
    <property type="protein sequence ID" value="CAB4605810.1"/>
    <property type="molecule type" value="Genomic_DNA"/>
</dbReference>
<dbReference type="InterPro" id="IPR036388">
    <property type="entry name" value="WH-like_DNA-bd_sf"/>
</dbReference>
<dbReference type="InterPro" id="IPR041614">
    <property type="entry name" value="DprA_WH"/>
</dbReference>
<evidence type="ECO:0000256" key="1">
    <source>
        <dbReference type="ARBA" id="ARBA00006525"/>
    </source>
</evidence>
<evidence type="ECO:0000259" key="3">
    <source>
        <dbReference type="Pfam" id="PF17782"/>
    </source>
</evidence>